<gene>
    <name evidence="1" type="ORF">NKR23_g12282</name>
</gene>
<evidence type="ECO:0000313" key="1">
    <source>
        <dbReference type="EMBL" id="KAJ9130241.1"/>
    </source>
</evidence>
<sequence length="129" mass="14246">MERIRCCCKHCGFNLGELLNTWTQIGKSYYSPVLDPHVPLKVLVHGEVRTGDKQTLVGECDLQDIACASCYAIVGLQCIRTPLNHVLAEDQVLLRFTSVTFSTGEDGSSTILSHYLDSSPALGLRRPPR</sequence>
<accession>A0AA38R1L4</accession>
<reference evidence="1" key="1">
    <citation type="submission" date="2022-07" db="EMBL/GenBank/DDBJ databases">
        <title>Fungi with potential for degradation of polypropylene.</title>
        <authorList>
            <person name="Gostincar C."/>
        </authorList>
    </citation>
    <scope>NUCLEOTIDE SEQUENCE</scope>
    <source>
        <strain evidence="1">EXF-13308</strain>
    </source>
</reference>
<comment type="caution">
    <text evidence="1">The sequence shown here is derived from an EMBL/GenBank/DDBJ whole genome shotgun (WGS) entry which is preliminary data.</text>
</comment>
<dbReference type="EMBL" id="JANBVO010000098">
    <property type="protein sequence ID" value="KAJ9130241.1"/>
    <property type="molecule type" value="Genomic_DNA"/>
</dbReference>
<evidence type="ECO:0000313" key="2">
    <source>
        <dbReference type="Proteomes" id="UP001174694"/>
    </source>
</evidence>
<keyword evidence="2" id="KW-1185">Reference proteome</keyword>
<protein>
    <submittedName>
        <fullName evidence="1">Uncharacterized protein</fullName>
    </submittedName>
</protein>
<dbReference type="Proteomes" id="UP001174694">
    <property type="component" value="Unassembled WGS sequence"/>
</dbReference>
<name>A0AA38R1L4_9PEZI</name>
<proteinExistence type="predicted"/>
<organism evidence="1 2">
    <name type="scientific">Pleurostoma richardsiae</name>
    <dbReference type="NCBI Taxonomy" id="41990"/>
    <lineage>
        <taxon>Eukaryota</taxon>
        <taxon>Fungi</taxon>
        <taxon>Dikarya</taxon>
        <taxon>Ascomycota</taxon>
        <taxon>Pezizomycotina</taxon>
        <taxon>Sordariomycetes</taxon>
        <taxon>Sordariomycetidae</taxon>
        <taxon>Calosphaeriales</taxon>
        <taxon>Pleurostomataceae</taxon>
        <taxon>Pleurostoma</taxon>
    </lineage>
</organism>
<dbReference type="AlphaFoldDB" id="A0AA38R1L4"/>